<evidence type="ECO:0000313" key="4">
    <source>
        <dbReference type="EMBL" id="KAF4347062.1"/>
    </source>
</evidence>
<evidence type="ECO:0000256" key="1">
    <source>
        <dbReference type="ARBA" id="ARBA00010541"/>
    </source>
</evidence>
<dbReference type="InterPro" id="IPR009003">
    <property type="entry name" value="Peptidase_S1_PA"/>
</dbReference>
<dbReference type="PRINTS" id="PR00834">
    <property type="entry name" value="PROTEASES2C"/>
</dbReference>
<dbReference type="InterPro" id="IPR025926">
    <property type="entry name" value="PDZ-like_dom"/>
</dbReference>
<dbReference type="Proteomes" id="UP000583929">
    <property type="component" value="Unassembled WGS sequence"/>
</dbReference>
<name>A0A7J6DLW3_CANSA</name>
<organism evidence="4 5">
    <name type="scientific">Cannabis sativa</name>
    <name type="common">Hemp</name>
    <name type="synonym">Marijuana</name>
    <dbReference type="NCBI Taxonomy" id="3483"/>
    <lineage>
        <taxon>Eukaryota</taxon>
        <taxon>Viridiplantae</taxon>
        <taxon>Streptophyta</taxon>
        <taxon>Embryophyta</taxon>
        <taxon>Tracheophyta</taxon>
        <taxon>Spermatophyta</taxon>
        <taxon>Magnoliopsida</taxon>
        <taxon>eudicotyledons</taxon>
        <taxon>Gunneridae</taxon>
        <taxon>Pentapetalae</taxon>
        <taxon>rosids</taxon>
        <taxon>fabids</taxon>
        <taxon>Rosales</taxon>
        <taxon>Cannabaceae</taxon>
        <taxon>Cannabis</taxon>
    </lineage>
</organism>
<dbReference type="EMBL" id="JAATIQ010000864">
    <property type="protein sequence ID" value="KAF4347062.1"/>
    <property type="molecule type" value="Genomic_DNA"/>
</dbReference>
<evidence type="ECO:0000256" key="2">
    <source>
        <dbReference type="SAM" id="MobiDB-lite"/>
    </source>
</evidence>
<dbReference type="SUPFAM" id="SSF50156">
    <property type="entry name" value="PDZ domain-like"/>
    <property type="match status" value="1"/>
</dbReference>
<comment type="caution">
    <text evidence="4">The sequence shown here is derived from an EMBL/GenBank/DDBJ whole genome shotgun (WGS) entry which is preliminary data.</text>
</comment>
<reference evidence="4 5" key="1">
    <citation type="journal article" date="2020" name="bioRxiv">
        <title>Sequence and annotation of 42 cannabis genomes reveals extensive copy number variation in cannabinoid synthesis and pathogen resistance genes.</title>
        <authorList>
            <person name="Mckernan K.J."/>
            <person name="Helbert Y."/>
            <person name="Kane L.T."/>
            <person name="Ebling H."/>
            <person name="Zhang L."/>
            <person name="Liu B."/>
            <person name="Eaton Z."/>
            <person name="Mclaughlin S."/>
            <person name="Kingan S."/>
            <person name="Baybayan P."/>
            <person name="Concepcion G."/>
            <person name="Jordan M."/>
            <person name="Riva A."/>
            <person name="Barbazuk W."/>
            <person name="Harkins T."/>
        </authorList>
    </citation>
    <scope>NUCLEOTIDE SEQUENCE [LARGE SCALE GENOMIC DNA]</scope>
    <source>
        <strain evidence="5">cv. Jamaican Lion 4</strain>
        <tissue evidence="4">Leaf</tissue>
    </source>
</reference>
<dbReference type="InterPro" id="IPR001478">
    <property type="entry name" value="PDZ"/>
</dbReference>
<dbReference type="PROSITE" id="PS50106">
    <property type="entry name" value="PDZ"/>
    <property type="match status" value="1"/>
</dbReference>
<dbReference type="PANTHER" id="PTHR46366:SF1">
    <property type="entry name" value="PDZ DOMAIN-CONTAINING PROTEIN C1685.05"/>
    <property type="match status" value="1"/>
</dbReference>
<dbReference type="AlphaFoldDB" id="A0A7J6DLW3"/>
<dbReference type="Pfam" id="PF13365">
    <property type="entry name" value="Trypsin_2"/>
    <property type="match status" value="1"/>
</dbReference>
<accession>A0A7J6DLW3</accession>
<feature type="domain" description="PDZ" evidence="3">
    <location>
        <begin position="246"/>
        <end position="311"/>
    </location>
</feature>
<dbReference type="SUPFAM" id="SSF50494">
    <property type="entry name" value="Trypsin-like serine proteases"/>
    <property type="match status" value="1"/>
</dbReference>
<evidence type="ECO:0000259" key="3">
    <source>
        <dbReference type="PROSITE" id="PS50106"/>
    </source>
</evidence>
<dbReference type="PANTHER" id="PTHR46366">
    <property type="entry name" value="PRO-APOPTOTIC SERINE PROTEASE NMA111"/>
    <property type="match status" value="1"/>
</dbReference>
<sequence length="629" mass="70638">MGDHLQSLGSEAEGLESNVKDELCMDIDPPFSENSATADDWRKALSKVVPAVVVLRTTACRAFDTEAAGASYATGFVVDKLRGIILTNRHVVKSGPVVAEAMFVNREEIPVYPIYRDPVHDFGFFRYDPAAIQFHVYEEIPLAPESACVGLEIRVVGNDSGEKVSILAGTLARLDRDAPHYKNGSPVIDWQGRAVALNAGSKSSSASAFFLPLERVVRALKFLQNSRDLSCNKWEAVSIPRGTLQVTFLHKGFDETRRLGLQSETEQMVRHASPPGETGMLVVDSVVPGGPAYNCLEPGDVLVRMNGKVSHFVTLIGIELLTEVHVQDLHSITPDYFLEVSGAVIHPLSYQQARNFRFNCGLVYVTEPGYMLFRAGVPRHAIIKKFAGEEISQLEELISILSKLSRGARVPLEYVSYTDRHRRKIPQSIAVTIDAVDWIIETVKEVQQKEERRRVSFKRSFRNSSSCYLVEYFLNTKGSFLKISVLKNNMMKTVIIPEEEKANGWSEFLRCLNSTMKREQAIDNENRAQQKADTSNGKVLNQRSWANVVKEPWKPITNQNSRRRDRSGVFSGERQLEYSGNRRYQSLLQEMEGGSKKRGTLAIMKKSKKRGLKSREGCQVARRKKLPVR</sequence>
<dbReference type="InterPro" id="IPR001940">
    <property type="entry name" value="Peptidase_S1C"/>
</dbReference>
<dbReference type="Gene3D" id="2.40.10.120">
    <property type="match status" value="1"/>
</dbReference>
<dbReference type="InterPro" id="IPR036034">
    <property type="entry name" value="PDZ_sf"/>
</dbReference>
<feature type="region of interest" description="Disordered" evidence="2">
    <location>
        <begin position="604"/>
        <end position="629"/>
    </location>
</feature>
<keyword evidence="5" id="KW-1185">Reference proteome</keyword>
<gene>
    <name evidence="4" type="ORF">G4B88_019309</name>
</gene>
<evidence type="ECO:0000313" key="5">
    <source>
        <dbReference type="Proteomes" id="UP000583929"/>
    </source>
</evidence>
<dbReference type="Pfam" id="PF12812">
    <property type="entry name" value="PDZ_1"/>
    <property type="match status" value="1"/>
</dbReference>
<dbReference type="GO" id="GO:0004252">
    <property type="term" value="F:serine-type endopeptidase activity"/>
    <property type="evidence" value="ECO:0007669"/>
    <property type="project" value="InterPro"/>
</dbReference>
<comment type="similarity">
    <text evidence="1">Belongs to the peptidase S1C family.</text>
</comment>
<protein>
    <recommendedName>
        <fullName evidence="3">PDZ domain-containing protein</fullName>
    </recommendedName>
</protein>
<dbReference type="GO" id="GO:0006508">
    <property type="term" value="P:proteolysis"/>
    <property type="evidence" value="ECO:0007669"/>
    <property type="project" value="InterPro"/>
</dbReference>
<proteinExistence type="inferred from homology"/>